<sequence>MAVGKSARRSRSPFSAHPLRPWINFRRKNRTAFIALVICVFFFYSCRRSAISTNIPSQHQSIPLCPQNPVAKDVLVTLRTGATEILEKLPIHFDTTLRCIPNYAIYSDYEEEVEGHHIYDVFDELSEDLKESVSDFELYHRLKTKGRDGLSINGTDHGGSGPSGLLGSPGWKLDKYKFLPMIDKALRHRSQAKWFVFIELDTYLMWGNLLDYLSKFDAEIPYYIGKQMYIGEVLFAHGGSGFALSAAAMRKVTEHWRAHMAEYNQYTIESWAGDMVLGKALKDALVPLLWAFPHFQGDPVSTLDHNITKIDRQPWCYPAITYHHMPEDEIRSLWEFEQEWQRTHPGDVPLRHSNVFKGYIHPYLGKERKEWDNYSVNPEFSEGALKGGDAHASFEACRLACESNVRCLQFSYRTSRCSVSSEVRLGRRATLQCLEYSTAASKCDKTDERTKDLGEGGLSAVSSGWMVERLAKYVSAMDQGCNDRMGWIT</sequence>
<evidence type="ECO:0000256" key="11">
    <source>
        <dbReference type="ARBA" id="ARBA00023136"/>
    </source>
</evidence>
<evidence type="ECO:0000256" key="7">
    <source>
        <dbReference type="ARBA" id="ARBA00022692"/>
    </source>
</evidence>
<evidence type="ECO:0000256" key="9">
    <source>
        <dbReference type="ARBA" id="ARBA00022968"/>
    </source>
</evidence>
<reference evidence="13" key="1">
    <citation type="journal article" date="2020" name="Stud. Mycol.">
        <title>101 Dothideomycetes genomes: a test case for predicting lifestyles and emergence of pathogens.</title>
        <authorList>
            <person name="Haridas S."/>
            <person name="Albert R."/>
            <person name="Binder M."/>
            <person name="Bloem J."/>
            <person name="Labutti K."/>
            <person name="Salamov A."/>
            <person name="Andreopoulos B."/>
            <person name="Baker S."/>
            <person name="Barry K."/>
            <person name="Bills G."/>
            <person name="Bluhm B."/>
            <person name="Cannon C."/>
            <person name="Castanera R."/>
            <person name="Culley D."/>
            <person name="Daum C."/>
            <person name="Ezra D."/>
            <person name="Gonzalez J."/>
            <person name="Henrissat B."/>
            <person name="Kuo A."/>
            <person name="Liang C."/>
            <person name="Lipzen A."/>
            <person name="Lutzoni F."/>
            <person name="Magnuson J."/>
            <person name="Mondo S."/>
            <person name="Nolan M."/>
            <person name="Ohm R."/>
            <person name="Pangilinan J."/>
            <person name="Park H.-J."/>
            <person name="Ramirez L."/>
            <person name="Alfaro M."/>
            <person name="Sun H."/>
            <person name="Tritt A."/>
            <person name="Yoshinaga Y."/>
            <person name="Zwiers L.-H."/>
            <person name="Turgeon B."/>
            <person name="Goodwin S."/>
            <person name="Spatafora J."/>
            <person name="Crous P."/>
            <person name="Grigoriev I."/>
        </authorList>
    </citation>
    <scope>NUCLEOTIDE SEQUENCE</scope>
    <source>
        <strain evidence="13">CBS 122367</strain>
    </source>
</reference>
<comment type="pathway">
    <text evidence="2">Protein modification; protein glycosylation.</text>
</comment>
<evidence type="ECO:0000256" key="4">
    <source>
        <dbReference type="ARBA" id="ARBA00012557"/>
    </source>
</evidence>
<evidence type="ECO:0000259" key="12">
    <source>
        <dbReference type="Pfam" id="PF02434"/>
    </source>
</evidence>
<feature type="domain" description="Fringe-like glycosyltransferase" evidence="12">
    <location>
        <begin position="187"/>
        <end position="286"/>
    </location>
</feature>
<keyword evidence="5" id="KW-0328">Glycosyltransferase</keyword>
<evidence type="ECO:0000256" key="6">
    <source>
        <dbReference type="ARBA" id="ARBA00022679"/>
    </source>
</evidence>
<dbReference type="Proteomes" id="UP000799291">
    <property type="component" value="Unassembled WGS sequence"/>
</dbReference>
<evidence type="ECO:0000313" key="13">
    <source>
        <dbReference type="EMBL" id="KAF2682383.1"/>
    </source>
</evidence>
<proteinExistence type="inferred from homology"/>
<evidence type="ECO:0000256" key="10">
    <source>
        <dbReference type="ARBA" id="ARBA00022989"/>
    </source>
</evidence>
<dbReference type="PANTHER" id="PTHR23033">
    <property type="entry name" value="BETA1,3-GALACTOSYLTRANSFERASE"/>
    <property type="match status" value="1"/>
</dbReference>
<dbReference type="InterPro" id="IPR003378">
    <property type="entry name" value="Fringe-like_glycosylTrfase"/>
</dbReference>
<dbReference type="GO" id="GO:0016020">
    <property type="term" value="C:membrane"/>
    <property type="evidence" value="ECO:0007669"/>
    <property type="project" value="UniProtKB-SubCell"/>
</dbReference>
<dbReference type="EC" id="2.4.1.122" evidence="4"/>
<evidence type="ECO:0000256" key="8">
    <source>
        <dbReference type="ARBA" id="ARBA00022741"/>
    </source>
</evidence>
<dbReference type="Pfam" id="PF02434">
    <property type="entry name" value="Fringe"/>
    <property type="match status" value="1"/>
</dbReference>
<evidence type="ECO:0000256" key="2">
    <source>
        <dbReference type="ARBA" id="ARBA00004922"/>
    </source>
</evidence>
<comment type="similarity">
    <text evidence="3">Belongs to the glycosyltransferase 31 family. Beta3-Gal-T subfamily.</text>
</comment>
<evidence type="ECO:0000313" key="14">
    <source>
        <dbReference type="Proteomes" id="UP000799291"/>
    </source>
</evidence>
<keyword evidence="9" id="KW-0735">Signal-anchor</keyword>
<dbReference type="PANTHER" id="PTHR23033:SF47">
    <property type="entry name" value="APPLE DOMAIN-CONTAINING PROTEIN-RELATED"/>
    <property type="match status" value="1"/>
</dbReference>
<dbReference type="GO" id="GO:0016263">
    <property type="term" value="F:glycoprotein-N-acetylgalactosamine 3-beta-galactosyltransferase activity"/>
    <property type="evidence" value="ECO:0007669"/>
    <property type="project" value="UniProtKB-EC"/>
</dbReference>
<keyword evidence="11" id="KW-0472">Membrane</keyword>
<dbReference type="AlphaFoldDB" id="A0A6G1IWP7"/>
<accession>A0A6G1IWP7</accession>
<evidence type="ECO:0000256" key="3">
    <source>
        <dbReference type="ARBA" id="ARBA00006462"/>
    </source>
</evidence>
<keyword evidence="7" id="KW-0812">Transmembrane</keyword>
<dbReference type="OrthoDB" id="414175at2759"/>
<dbReference type="InterPro" id="IPR026050">
    <property type="entry name" value="C1GALT1/C1GALT1_chp1"/>
</dbReference>
<evidence type="ECO:0000256" key="5">
    <source>
        <dbReference type="ARBA" id="ARBA00022676"/>
    </source>
</evidence>
<evidence type="ECO:0000256" key="1">
    <source>
        <dbReference type="ARBA" id="ARBA00004606"/>
    </source>
</evidence>
<gene>
    <name evidence="13" type="ORF">K458DRAFT_419776</name>
</gene>
<keyword evidence="10" id="KW-1133">Transmembrane helix</keyword>
<keyword evidence="6 13" id="KW-0808">Transferase</keyword>
<comment type="subcellular location">
    <subcellularLocation>
        <location evidence="1">Membrane</location>
        <topology evidence="1">Single-pass type II membrane protein</topology>
    </subcellularLocation>
</comment>
<keyword evidence="14" id="KW-1185">Reference proteome</keyword>
<protein>
    <recommendedName>
        <fullName evidence="4">N-acetylgalactosaminide beta-1,3-galactosyltransferase</fullName>
        <ecNumber evidence="4">2.4.1.122</ecNumber>
    </recommendedName>
</protein>
<dbReference type="EMBL" id="MU005587">
    <property type="protein sequence ID" value="KAF2682383.1"/>
    <property type="molecule type" value="Genomic_DNA"/>
</dbReference>
<keyword evidence="8" id="KW-0547">Nucleotide-binding</keyword>
<name>A0A6G1IWP7_9PLEO</name>
<organism evidence="13 14">
    <name type="scientific">Lentithecium fluviatile CBS 122367</name>
    <dbReference type="NCBI Taxonomy" id="1168545"/>
    <lineage>
        <taxon>Eukaryota</taxon>
        <taxon>Fungi</taxon>
        <taxon>Dikarya</taxon>
        <taxon>Ascomycota</taxon>
        <taxon>Pezizomycotina</taxon>
        <taxon>Dothideomycetes</taxon>
        <taxon>Pleosporomycetidae</taxon>
        <taxon>Pleosporales</taxon>
        <taxon>Massarineae</taxon>
        <taxon>Lentitheciaceae</taxon>
        <taxon>Lentithecium</taxon>
    </lineage>
</organism>
<dbReference type="Gene3D" id="3.90.550.50">
    <property type="match status" value="1"/>
</dbReference>
<dbReference type="GO" id="GO:0000166">
    <property type="term" value="F:nucleotide binding"/>
    <property type="evidence" value="ECO:0007669"/>
    <property type="project" value="UniProtKB-KW"/>
</dbReference>